<dbReference type="Gene3D" id="3.90.1150.190">
    <property type="entry name" value="SLED domain"/>
    <property type="match status" value="1"/>
</dbReference>
<keyword evidence="6" id="KW-0804">Transcription</keyword>
<dbReference type="InterPro" id="IPR021987">
    <property type="entry name" value="SLED"/>
</dbReference>
<keyword evidence="5" id="KW-0805">Transcription regulation</keyword>
<evidence type="ECO:0000259" key="10">
    <source>
        <dbReference type="SMART" id="SM00454"/>
    </source>
</evidence>
<dbReference type="Pfam" id="PF17208">
    <property type="entry name" value="RBR"/>
    <property type="match status" value="1"/>
</dbReference>
<dbReference type="InterPro" id="IPR050548">
    <property type="entry name" value="PcG_chromatin_remod_factors"/>
</dbReference>
<evidence type="ECO:0000256" key="1">
    <source>
        <dbReference type="ARBA" id="ARBA00004123"/>
    </source>
</evidence>
<dbReference type="AlphaFoldDB" id="A0A851SM65"/>
<dbReference type="PANTHER" id="PTHR12247">
    <property type="entry name" value="POLYCOMB GROUP PROTEIN"/>
    <property type="match status" value="1"/>
</dbReference>
<feature type="region of interest" description="Disordered" evidence="9">
    <location>
        <begin position="493"/>
        <end position="549"/>
    </location>
</feature>
<dbReference type="InterPro" id="IPR001660">
    <property type="entry name" value="SAM"/>
</dbReference>
<dbReference type="GO" id="GO:0005634">
    <property type="term" value="C:nucleus"/>
    <property type="evidence" value="ECO:0007669"/>
    <property type="project" value="UniProtKB-SubCell"/>
</dbReference>
<comment type="subcellular location">
    <subcellularLocation>
        <location evidence="1">Nucleus</location>
    </subcellularLocation>
</comment>
<feature type="repeat" description="MBT" evidence="8">
    <location>
        <begin position="109"/>
        <end position="210"/>
    </location>
</feature>
<dbReference type="FunFam" id="1.10.150.50:FF:000018">
    <property type="entry name" value="Polycomb protein scmh1 isoform 4"/>
    <property type="match status" value="1"/>
</dbReference>
<dbReference type="InterPro" id="IPR047531">
    <property type="entry name" value="SAM_Scm-like"/>
</dbReference>
<dbReference type="InterPro" id="IPR004092">
    <property type="entry name" value="Mbt"/>
</dbReference>
<feature type="non-terminal residue" evidence="11">
    <location>
        <position position="674"/>
    </location>
</feature>
<dbReference type="InterPro" id="IPR033763">
    <property type="entry name" value="SCML2_RBR"/>
</dbReference>
<name>A0A851SM65_9AVES</name>
<dbReference type="Gene3D" id="2.30.30.140">
    <property type="match status" value="2"/>
</dbReference>
<dbReference type="Proteomes" id="UP000661971">
    <property type="component" value="Unassembled WGS sequence"/>
</dbReference>
<dbReference type="FunFam" id="2.30.30.140:FF:000016">
    <property type="entry name" value="polycomb protein SCMH1 isoform X1"/>
    <property type="match status" value="1"/>
</dbReference>
<evidence type="ECO:0000256" key="3">
    <source>
        <dbReference type="ARBA" id="ARBA00022491"/>
    </source>
</evidence>
<feature type="compositionally biased region" description="Polar residues" evidence="9">
    <location>
        <begin position="537"/>
        <end position="548"/>
    </location>
</feature>
<evidence type="ECO:0000256" key="8">
    <source>
        <dbReference type="PROSITE-ProRule" id="PRU00459"/>
    </source>
</evidence>
<dbReference type="CDD" id="cd20109">
    <property type="entry name" value="MBT_SCML2_rpt2"/>
    <property type="match status" value="1"/>
</dbReference>
<dbReference type="SUPFAM" id="SSF63748">
    <property type="entry name" value="Tudor/PWWP/MBT"/>
    <property type="match status" value="2"/>
</dbReference>
<dbReference type="InterPro" id="IPR013761">
    <property type="entry name" value="SAM/pointed_sf"/>
</dbReference>
<dbReference type="SMART" id="SM00454">
    <property type="entry name" value="SAM"/>
    <property type="match status" value="1"/>
</dbReference>
<feature type="compositionally biased region" description="Basic residues" evidence="9">
    <location>
        <begin position="287"/>
        <end position="299"/>
    </location>
</feature>
<feature type="compositionally biased region" description="Basic and acidic residues" evidence="9">
    <location>
        <begin position="494"/>
        <end position="503"/>
    </location>
</feature>
<feature type="non-terminal residue" evidence="11">
    <location>
        <position position="1"/>
    </location>
</feature>
<dbReference type="SMART" id="SM00561">
    <property type="entry name" value="MBT"/>
    <property type="match status" value="2"/>
</dbReference>
<protein>
    <submittedName>
        <fullName evidence="11">SCML2 protein</fullName>
    </submittedName>
</protein>
<evidence type="ECO:0000256" key="4">
    <source>
        <dbReference type="ARBA" id="ARBA00022737"/>
    </source>
</evidence>
<evidence type="ECO:0000313" key="12">
    <source>
        <dbReference type="Proteomes" id="UP000661971"/>
    </source>
</evidence>
<dbReference type="GO" id="GO:0042393">
    <property type="term" value="F:histone binding"/>
    <property type="evidence" value="ECO:0007669"/>
    <property type="project" value="TreeGrafter"/>
</dbReference>
<feature type="domain" description="SAM" evidence="10">
    <location>
        <begin position="603"/>
        <end position="672"/>
    </location>
</feature>
<comment type="similarity">
    <text evidence="2">Belongs to the SCM family.</text>
</comment>
<accession>A0A851SM65</accession>
<sequence length="674" mass="74776">EQFNWDDYLKETESVAAPLHCFRQSRIPPTNDFKVGMKLEARDPRNVTSVCIATVIGITGARLRLRLDGSDNKNDFWRLVDSLDIQPIGTCEKKGGMLQPPLGFQMNASSWPMFLLRTLNGAEMAPAAFFKKEPPKPAPNSFKVGMKLEAIDRKNPYLICPATIGDVKGDEVFVTFDGWRGAFDYWCRYDSRDIFPVGWCSLTGDALQPPGSNVSITKSSAKIQSSPSKVTRRSMQSPQKSAPVPAQRGRKPGRGKPPGQSAVPKKGRSPKNIPLTKSTSHTENLKTRKKSLKPGKKKKNLPEQQTPAPPPPLSSSDGDSSTKQMLKDGISLPGTTAAVISTVCVYVNKHGNAGPHLDKKKVQQLPDHFGPGPVNVVLQQAVQACVDCAYQSKTVFGFLKSGHHGGEMITGMQSCHRKFLNSASVNKGFLITSGFWKCTCHQQNVDPLKLSCCWESSVRSREWPSRPENQEEKHFQQITICFYVAETLPVEENSTSKEHRFSEDSMDSALNSVNPSSPARRNSTEYRTPGSAPHYRSSLQPGTATSHSAPVLRRLSLSSAGNSNYYEVSRNRIQRRIEAASSTTGPDLNTLKREPSRILNKDPSSWSIEEVMRFVKEADPQALAPHAELFRRHEIDGKALLLLRSDMIMKYMGLKLGPALKLCYHIERLKQGKY</sequence>
<dbReference type="InterPro" id="IPR038348">
    <property type="entry name" value="SLED_sf"/>
</dbReference>
<evidence type="ECO:0000256" key="9">
    <source>
        <dbReference type="SAM" id="MobiDB-lite"/>
    </source>
</evidence>
<dbReference type="SUPFAM" id="SSF47769">
    <property type="entry name" value="SAM/Pointed domain"/>
    <property type="match status" value="1"/>
</dbReference>
<dbReference type="Pfam" id="PF00536">
    <property type="entry name" value="SAM_1"/>
    <property type="match status" value="1"/>
</dbReference>
<dbReference type="EMBL" id="WBNA01000011">
    <property type="protein sequence ID" value="NXD06673.1"/>
    <property type="molecule type" value="Genomic_DNA"/>
</dbReference>
<dbReference type="Pfam" id="PF02820">
    <property type="entry name" value="MBT"/>
    <property type="match status" value="2"/>
</dbReference>
<dbReference type="GO" id="GO:0045892">
    <property type="term" value="P:negative regulation of DNA-templated transcription"/>
    <property type="evidence" value="ECO:0007669"/>
    <property type="project" value="TreeGrafter"/>
</dbReference>
<gene>
    <name evidence="11" type="primary">Scml2</name>
    <name evidence="11" type="ORF">NOTNIG_R13057</name>
</gene>
<dbReference type="Gene3D" id="1.10.150.50">
    <property type="entry name" value="Transcription Factor, Ets-1"/>
    <property type="match status" value="1"/>
</dbReference>
<proteinExistence type="inferred from homology"/>
<organism evidence="11 12">
    <name type="scientific">Nothocercus nigrocapillus</name>
    <dbReference type="NCBI Taxonomy" id="1977171"/>
    <lineage>
        <taxon>Eukaryota</taxon>
        <taxon>Metazoa</taxon>
        <taxon>Chordata</taxon>
        <taxon>Craniata</taxon>
        <taxon>Vertebrata</taxon>
        <taxon>Euteleostomi</taxon>
        <taxon>Archelosauria</taxon>
        <taxon>Archosauria</taxon>
        <taxon>Dinosauria</taxon>
        <taxon>Saurischia</taxon>
        <taxon>Theropoda</taxon>
        <taxon>Coelurosauria</taxon>
        <taxon>Aves</taxon>
        <taxon>Palaeognathae</taxon>
        <taxon>Tinamiformes</taxon>
        <taxon>Tinamidae</taxon>
        <taxon>Nothocercus</taxon>
    </lineage>
</organism>
<reference evidence="12" key="1">
    <citation type="submission" date="2023-07" db="EMBL/GenBank/DDBJ databases">
        <title>Bird 10,000 Genomes (B10K) Project - Family phase.</title>
        <authorList>
            <person name="Zhang G."/>
        </authorList>
    </citation>
    <scope>NUCLEOTIDE SEQUENCE [LARGE SCALE GENOMIC DNA]</scope>
</reference>
<feature type="compositionally biased region" description="Polar residues" evidence="9">
    <location>
        <begin position="508"/>
        <end position="521"/>
    </location>
</feature>
<evidence type="ECO:0000256" key="5">
    <source>
        <dbReference type="ARBA" id="ARBA00023015"/>
    </source>
</evidence>
<keyword evidence="7" id="KW-0539">Nucleus</keyword>
<evidence type="ECO:0000256" key="6">
    <source>
        <dbReference type="ARBA" id="ARBA00023163"/>
    </source>
</evidence>
<evidence type="ECO:0000256" key="7">
    <source>
        <dbReference type="ARBA" id="ARBA00023242"/>
    </source>
</evidence>
<feature type="repeat" description="MBT" evidence="8">
    <location>
        <begin position="3"/>
        <end position="101"/>
    </location>
</feature>
<dbReference type="GO" id="GO:0003682">
    <property type="term" value="F:chromatin binding"/>
    <property type="evidence" value="ECO:0007669"/>
    <property type="project" value="TreeGrafter"/>
</dbReference>
<dbReference type="CDD" id="cd09578">
    <property type="entry name" value="SAM_Scm"/>
    <property type="match status" value="1"/>
</dbReference>
<dbReference type="Pfam" id="PF12140">
    <property type="entry name" value="SLED"/>
    <property type="match status" value="1"/>
</dbReference>
<comment type="caution">
    <text evidence="11">The sequence shown here is derived from an EMBL/GenBank/DDBJ whole genome shotgun (WGS) entry which is preliminary data.</text>
</comment>
<keyword evidence="12" id="KW-1185">Reference proteome</keyword>
<feature type="region of interest" description="Disordered" evidence="9">
    <location>
        <begin position="211"/>
        <end position="328"/>
    </location>
</feature>
<keyword evidence="3" id="KW-0678">Repressor</keyword>
<dbReference type="PROSITE" id="PS51079">
    <property type="entry name" value="MBT"/>
    <property type="match status" value="2"/>
</dbReference>
<evidence type="ECO:0000256" key="2">
    <source>
        <dbReference type="ARBA" id="ARBA00008469"/>
    </source>
</evidence>
<keyword evidence="4" id="KW-0677">Repeat</keyword>
<evidence type="ECO:0000313" key="11">
    <source>
        <dbReference type="EMBL" id="NXD06673.1"/>
    </source>
</evidence>
<dbReference type="PANTHER" id="PTHR12247:SF84">
    <property type="entry name" value="SEX COMB ON MIDLEG-LIKE PROTEIN 2"/>
    <property type="match status" value="1"/>
</dbReference>
<feature type="compositionally biased region" description="Polar residues" evidence="9">
    <location>
        <begin position="211"/>
        <end position="240"/>
    </location>
</feature>